<dbReference type="InterPro" id="IPR000595">
    <property type="entry name" value="cNMP-bd_dom"/>
</dbReference>
<reference evidence="2" key="1">
    <citation type="journal article" date="2014" name="Int. J. Syst. Evol. Microbiol.">
        <title>Complete genome sequence of Corynebacterium casei LMG S-19264T (=DSM 44701T), isolated from a smear-ripened cheese.</title>
        <authorList>
            <consortium name="US DOE Joint Genome Institute (JGI-PGF)"/>
            <person name="Walter F."/>
            <person name="Albersmeier A."/>
            <person name="Kalinowski J."/>
            <person name="Ruckert C."/>
        </authorList>
    </citation>
    <scope>NUCLEOTIDE SEQUENCE</scope>
    <source>
        <strain evidence="2">CGMCC 1.15448</strain>
    </source>
</reference>
<accession>A0A8J2XSG9</accession>
<proteinExistence type="predicted"/>
<dbReference type="InterPro" id="IPR018490">
    <property type="entry name" value="cNMP-bd_dom_sf"/>
</dbReference>
<gene>
    <name evidence="2" type="ORF">GCM10011511_35660</name>
</gene>
<evidence type="ECO:0000259" key="1">
    <source>
        <dbReference type="PROSITE" id="PS50042"/>
    </source>
</evidence>
<dbReference type="Pfam" id="PF00027">
    <property type="entry name" value="cNMP_binding"/>
    <property type="match status" value="1"/>
</dbReference>
<dbReference type="InterPro" id="IPR014710">
    <property type="entry name" value="RmlC-like_jellyroll"/>
</dbReference>
<dbReference type="SMART" id="SM00100">
    <property type="entry name" value="cNMP"/>
    <property type="match status" value="1"/>
</dbReference>
<dbReference type="SUPFAM" id="SSF51206">
    <property type="entry name" value="cAMP-binding domain-like"/>
    <property type="match status" value="1"/>
</dbReference>
<dbReference type="EMBL" id="BMJC01000004">
    <property type="protein sequence ID" value="GGB08990.1"/>
    <property type="molecule type" value="Genomic_DNA"/>
</dbReference>
<protein>
    <submittedName>
        <fullName evidence="2">Crp/Fnr family transcriptional regulator</fullName>
    </submittedName>
</protein>
<name>A0A8J2XSG9_9BACT</name>
<dbReference type="Gene3D" id="2.60.120.10">
    <property type="entry name" value="Jelly Rolls"/>
    <property type="match status" value="1"/>
</dbReference>
<comment type="caution">
    <text evidence="2">The sequence shown here is derived from an EMBL/GenBank/DDBJ whole genome shotgun (WGS) entry which is preliminary data.</text>
</comment>
<dbReference type="RefSeq" id="WP_188934173.1">
    <property type="nucleotide sequence ID" value="NZ_BMJC01000004.1"/>
</dbReference>
<keyword evidence="3" id="KW-1185">Reference proteome</keyword>
<feature type="domain" description="Cyclic nucleotide-binding" evidence="1">
    <location>
        <begin position="10"/>
        <end position="114"/>
    </location>
</feature>
<dbReference type="Proteomes" id="UP000607559">
    <property type="component" value="Unassembled WGS sequence"/>
</dbReference>
<evidence type="ECO:0000313" key="3">
    <source>
        <dbReference type="Proteomes" id="UP000607559"/>
    </source>
</evidence>
<dbReference type="AlphaFoldDB" id="A0A8J2XSG9"/>
<evidence type="ECO:0000313" key="2">
    <source>
        <dbReference type="EMBL" id="GGB08990.1"/>
    </source>
</evidence>
<organism evidence="2 3">
    <name type="scientific">Puia dinghuensis</name>
    <dbReference type="NCBI Taxonomy" id="1792502"/>
    <lineage>
        <taxon>Bacteria</taxon>
        <taxon>Pseudomonadati</taxon>
        <taxon>Bacteroidota</taxon>
        <taxon>Chitinophagia</taxon>
        <taxon>Chitinophagales</taxon>
        <taxon>Chitinophagaceae</taxon>
        <taxon>Puia</taxon>
    </lineage>
</organism>
<reference evidence="2" key="2">
    <citation type="submission" date="2020-09" db="EMBL/GenBank/DDBJ databases">
        <authorList>
            <person name="Sun Q."/>
            <person name="Zhou Y."/>
        </authorList>
    </citation>
    <scope>NUCLEOTIDE SEQUENCE</scope>
    <source>
        <strain evidence="2">CGMCC 1.15448</strain>
    </source>
</reference>
<dbReference type="CDD" id="cd00038">
    <property type="entry name" value="CAP_ED"/>
    <property type="match status" value="1"/>
</dbReference>
<dbReference type="PROSITE" id="PS50042">
    <property type="entry name" value="CNMP_BINDING_3"/>
    <property type="match status" value="1"/>
</dbReference>
<sequence>MEPVFHLLDSLSPLEEGLRDYLEASLHPTHHEIGEPLVKEGTVARSLGFIEKGLIRGFRTNYKGHEFTSWFMKEGDVYASVRSFFRQQPATETVQCLEPTTILSISFQQYQSALKKWSSFHRHRADLLEKYYLQSDEREEMRQDESYNRFCFLMKHYPELESRVQDQYLASFLNLTPTYYSNVKSKYFKNNPRPGSR</sequence>